<sequence length="314" mass="36695">MIIIIDHKEVKANGRYIKAWIEDVGDHEWNRTYLFHFEALRDIKDIRNHYSYSIRAFDGAVKNALVSRVMDGCDVYNNPPTNRLIKMYYDPVVKYSKIPPCPYKPGDTMMLNITPSVFPIPSFVPETEFVLIVKGFISVGKIRLFETRWYVGSMRLIATINHKEVKANDRYLKAWIEDVGDPEWNRTYLIHYEAVRDIKDVKTQFSYSIRAFSGAVQNKLISRWVDICEVIRNPPTNRIIKMYYDPVVKYSKMPPCPYKPGDTMMVNITSSALPIPSSVPETDFLIEVKGFMKMGKEYLLETRWYGKLERVFID</sequence>
<dbReference type="EnsemblMetazoa" id="AEPI011102-RA">
    <property type="protein sequence ID" value="AEPI011102-PA"/>
    <property type="gene ID" value="AEPI011102"/>
</dbReference>
<keyword evidence="2" id="KW-1185">Reference proteome</keyword>
<name>A0A182PVW5_9DIPT</name>
<evidence type="ECO:0000313" key="2">
    <source>
        <dbReference type="Proteomes" id="UP000075885"/>
    </source>
</evidence>
<organism evidence="1 2">
    <name type="scientific">Anopheles epiroticus</name>
    <dbReference type="NCBI Taxonomy" id="199890"/>
    <lineage>
        <taxon>Eukaryota</taxon>
        <taxon>Metazoa</taxon>
        <taxon>Ecdysozoa</taxon>
        <taxon>Arthropoda</taxon>
        <taxon>Hexapoda</taxon>
        <taxon>Insecta</taxon>
        <taxon>Pterygota</taxon>
        <taxon>Neoptera</taxon>
        <taxon>Endopterygota</taxon>
        <taxon>Diptera</taxon>
        <taxon>Nematocera</taxon>
        <taxon>Culicoidea</taxon>
        <taxon>Culicidae</taxon>
        <taxon>Anophelinae</taxon>
        <taxon>Anopheles</taxon>
    </lineage>
</organism>
<dbReference type="Pfam" id="PF06477">
    <property type="entry name" value="DUF1091"/>
    <property type="match status" value="2"/>
</dbReference>
<reference evidence="2" key="1">
    <citation type="submission" date="2013-03" db="EMBL/GenBank/DDBJ databases">
        <title>The Genome Sequence of Anopheles epiroticus epiroticus2.</title>
        <authorList>
            <consortium name="The Broad Institute Genomics Platform"/>
            <person name="Neafsey D.E."/>
            <person name="Howell P."/>
            <person name="Walker B."/>
            <person name="Young S.K."/>
            <person name="Zeng Q."/>
            <person name="Gargeya S."/>
            <person name="Fitzgerald M."/>
            <person name="Haas B."/>
            <person name="Abouelleil A."/>
            <person name="Allen A.W."/>
            <person name="Alvarado L."/>
            <person name="Arachchi H.M."/>
            <person name="Berlin A.M."/>
            <person name="Chapman S.B."/>
            <person name="Gainer-Dewar J."/>
            <person name="Goldberg J."/>
            <person name="Griggs A."/>
            <person name="Gujja S."/>
            <person name="Hansen M."/>
            <person name="Howarth C."/>
            <person name="Imamovic A."/>
            <person name="Ireland A."/>
            <person name="Larimer J."/>
            <person name="McCowan C."/>
            <person name="Murphy C."/>
            <person name="Pearson M."/>
            <person name="Poon T.W."/>
            <person name="Priest M."/>
            <person name="Roberts A."/>
            <person name="Saif S."/>
            <person name="Shea T."/>
            <person name="Sisk P."/>
            <person name="Sykes S."/>
            <person name="Wortman J."/>
            <person name="Nusbaum C."/>
            <person name="Birren B."/>
        </authorList>
    </citation>
    <scope>NUCLEOTIDE SEQUENCE [LARGE SCALE GENOMIC DNA]</scope>
    <source>
        <strain evidence="2">Epiroticus2</strain>
    </source>
</reference>
<evidence type="ECO:0000313" key="1">
    <source>
        <dbReference type="EnsemblMetazoa" id="AEPI011102-PA"/>
    </source>
</evidence>
<dbReference type="SMART" id="SM00697">
    <property type="entry name" value="DM8"/>
    <property type="match status" value="2"/>
</dbReference>
<proteinExistence type="predicted"/>
<reference evidence="1" key="2">
    <citation type="submission" date="2020-05" db="UniProtKB">
        <authorList>
            <consortium name="EnsemblMetazoa"/>
        </authorList>
    </citation>
    <scope>IDENTIFICATION</scope>
    <source>
        <strain evidence="1">Epiroticus2</strain>
    </source>
</reference>
<accession>A0A182PVW5</accession>
<dbReference type="VEuPathDB" id="VectorBase:AEPI011102"/>
<protein>
    <submittedName>
        <fullName evidence="1">Uncharacterized protein</fullName>
    </submittedName>
</protein>
<dbReference type="PANTHER" id="PTHR20898:SF1">
    <property type="entry name" value="MD-2-RELATED LIPID-RECOGNITION DOMAIN-CONTAINING PROTEIN"/>
    <property type="match status" value="1"/>
</dbReference>
<dbReference type="PANTHER" id="PTHR20898">
    <property type="entry name" value="DAEDALUS ON 3-RELATED-RELATED"/>
    <property type="match status" value="1"/>
</dbReference>
<dbReference type="AlphaFoldDB" id="A0A182PVW5"/>
<dbReference type="InterPro" id="IPR010512">
    <property type="entry name" value="DUF1091"/>
</dbReference>
<dbReference type="Proteomes" id="UP000075885">
    <property type="component" value="Unassembled WGS sequence"/>
</dbReference>